<name>A0A0B7GSB0_TREPH</name>
<reference evidence="2" key="1">
    <citation type="submission" date="2015-01" db="EMBL/GenBank/DDBJ databases">
        <authorList>
            <person name="Manzoor Shahid"/>
            <person name="Zubair Saima"/>
        </authorList>
    </citation>
    <scope>NUCLEOTIDE SEQUENCE [LARGE SCALE GENOMIC DNA]</scope>
    <source>
        <strain evidence="2">V1</strain>
    </source>
</reference>
<dbReference type="EMBL" id="CDNC01000010">
    <property type="protein sequence ID" value="CEM61353.1"/>
    <property type="molecule type" value="Genomic_DNA"/>
</dbReference>
<evidence type="ECO:0000313" key="1">
    <source>
        <dbReference type="EMBL" id="CEM61353.1"/>
    </source>
</evidence>
<sequence length="65" mass="7722">MAVVPSRRFSFCHGRQNQNGHGTPVVPRRIEFENYRICINRSFQTHRFGFDKDVKTKPSCRNHFL</sequence>
<dbReference type="AlphaFoldDB" id="A0A0B7GSB0"/>
<keyword evidence="2" id="KW-1185">Reference proteome</keyword>
<proteinExistence type="predicted"/>
<protein>
    <submittedName>
        <fullName evidence="1">Uncharacterized protein</fullName>
    </submittedName>
</protein>
<dbReference type="Proteomes" id="UP000042527">
    <property type="component" value="Unassembled WGS sequence"/>
</dbReference>
<accession>A0A0B7GSB0</accession>
<organism evidence="1 2">
    <name type="scientific">Treponema phagedenis</name>
    <dbReference type="NCBI Taxonomy" id="162"/>
    <lineage>
        <taxon>Bacteria</taxon>
        <taxon>Pseudomonadati</taxon>
        <taxon>Spirochaetota</taxon>
        <taxon>Spirochaetia</taxon>
        <taxon>Spirochaetales</taxon>
        <taxon>Treponemataceae</taxon>
        <taxon>Treponema</taxon>
    </lineage>
</organism>
<evidence type="ECO:0000313" key="2">
    <source>
        <dbReference type="Proteomes" id="UP000042527"/>
    </source>
</evidence>
<gene>
    <name evidence="1" type="ORF">TPHV1_180014</name>
</gene>